<feature type="region of interest" description="Disordered" evidence="1">
    <location>
        <begin position="75"/>
        <end position="101"/>
    </location>
</feature>
<dbReference type="AlphaFoldDB" id="A0A2T2NPP1"/>
<name>A0A2T2NPP1_CORCC</name>
<reference evidence="2 3" key="1">
    <citation type="journal article" date="2018" name="Front. Microbiol.">
        <title>Genome-Wide Analysis of Corynespora cassiicola Leaf Fall Disease Putative Effectors.</title>
        <authorList>
            <person name="Lopez D."/>
            <person name="Ribeiro S."/>
            <person name="Label P."/>
            <person name="Fumanal B."/>
            <person name="Venisse J.S."/>
            <person name="Kohler A."/>
            <person name="de Oliveira R.R."/>
            <person name="Labutti K."/>
            <person name="Lipzen A."/>
            <person name="Lail K."/>
            <person name="Bauer D."/>
            <person name="Ohm R.A."/>
            <person name="Barry K.W."/>
            <person name="Spatafora J."/>
            <person name="Grigoriev I.V."/>
            <person name="Martin F.M."/>
            <person name="Pujade-Renaud V."/>
        </authorList>
    </citation>
    <scope>NUCLEOTIDE SEQUENCE [LARGE SCALE GENOMIC DNA]</scope>
    <source>
        <strain evidence="2 3">Philippines</strain>
    </source>
</reference>
<evidence type="ECO:0000313" key="2">
    <source>
        <dbReference type="EMBL" id="PSN67038.1"/>
    </source>
</evidence>
<dbReference type="EMBL" id="KZ678135">
    <property type="protein sequence ID" value="PSN67038.1"/>
    <property type="molecule type" value="Genomic_DNA"/>
</dbReference>
<accession>A0A2T2NPP1</accession>
<feature type="compositionally biased region" description="Basic and acidic residues" evidence="1">
    <location>
        <begin position="254"/>
        <end position="264"/>
    </location>
</feature>
<gene>
    <name evidence="2" type="ORF">BS50DRAFT_588065</name>
</gene>
<dbReference type="Proteomes" id="UP000240883">
    <property type="component" value="Unassembled WGS sequence"/>
</dbReference>
<evidence type="ECO:0000256" key="1">
    <source>
        <dbReference type="SAM" id="MobiDB-lite"/>
    </source>
</evidence>
<proteinExistence type="predicted"/>
<keyword evidence="3" id="KW-1185">Reference proteome</keyword>
<evidence type="ECO:0000313" key="3">
    <source>
        <dbReference type="Proteomes" id="UP000240883"/>
    </source>
</evidence>
<organism evidence="2 3">
    <name type="scientific">Corynespora cassiicola Philippines</name>
    <dbReference type="NCBI Taxonomy" id="1448308"/>
    <lineage>
        <taxon>Eukaryota</taxon>
        <taxon>Fungi</taxon>
        <taxon>Dikarya</taxon>
        <taxon>Ascomycota</taxon>
        <taxon>Pezizomycotina</taxon>
        <taxon>Dothideomycetes</taxon>
        <taxon>Pleosporomycetidae</taxon>
        <taxon>Pleosporales</taxon>
        <taxon>Corynesporascaceae</taxon>
        <taxon>Corynespora</taxon>
    </lineage>
</organism>
<protein>
    <submittedName>
        <fullName evidence="2">Uncharacterized protein</fullName>
    </submittedName>
</protein>
<feature type="region of interest" description="Disordered" evidence="1">
    <location>
        <begin position="240"/>
        <end position="269"/>
    </location>
</feature>
<sequence>MDPSPRHRERASHLSRIWRACCTSRSLGDLPASAAAAARCRMAGSCQSRPDAGLEMQTDVDMDVDMDVDVDGQQLQESTSETHTASPSAAPSTWPRPPSSIPSCWLTPNGRAVRLEHQTSHALALPVTCDVAARHDWTWVAAAVAWDASRADTAFFAISHFCTPAPPPLRIVCTLCARSAPTRTGHGHTVRTHARLRPCPSTPMPMPMPMPAPAPAPAGLRSALPCPGPLRKELWHLEAPPNGSRKVHANADQPKLKSPKERTIHSCRSRTGPRLRSIHLLNRSASRHSWLCQPPSCCPIPLHPIPSYLIHPVVPS</sequence>
<feature type="compositionally biased region" description="Polar residues" evidence="1">
    <location>
        <begin position="75"/>
        <end position="91"/>
    </location>
</feature>